<dbReference type="AlphaFoldDB" id="E8V3U8"/>
<gene>
    <name evidence="3" type="ordered locus">AciPR4_0527</name>
</gene>
<feature type="chain" id="PRO_5003232857" description="Transmembrane protein" evidence="2">
    <location>
        <begin position="24"/>
        <end position="165"/>
    </location>
</feature>
<dbReference type="Proteomes" id="UP000006844">
    <property type="component" value="Chromosome"/>
</dbReference>
<evidence type="ECO:0000256" key="1">
    <source>
        <dbReference type="SAM" id="Phobius"/>
    </source>
</evidence>
<feature type="transmembrane region" description="Helical" evidence="1">
    <location>
        <begin position="123"/>
        <end position="145"/>
    </location>
</feature>
<reference evidence="3 4" key="1">
    <citation type="journal article" date="2012" name="Stand. Genomic Sci.">
        <title>Complete genome sequence of Terriglobus saanensis type strain SP1PR4(T), an Acidobacteria from tundra soil.</title>
        <authorList>
            <person name="Rawat S.R."/>
            <person name="Mannisto M.K."/>
            <person name="Starovoytov V."/>
            <person name="Goodwin L."/>
            <person name="Nolan M."/>
            <person name="Hauser L."/>
            <person name="Land M."/>
            <person name="Davenport K.W."/>
            <person name="Woyke T."/>
            <person name="Haggblom M.M."/>
        </authorList>
    </citation>
    <scope>NUCLEOTIDE SEQUENCE</scope>
    <source>
        <strain evidence="4">ATCC BAA-1853 / DSM 23119 / SP1PR4</strain>
    </source>
</reference>
<evidence type="ECO:0000313" key="3">
    <source>
        <dbReference type="EMBL" id="ADV81362.1"/>
    </source>
</evidence>
<accession>E8V3U8</accession>
<keyword evidence="4" id="KW-1185">Reference proteome</keyword>
<dbReference type="RefSeq" id="WP_013567095.1">
    <property type="nucleotide sequence ID" value="NC_014963.1"/>
</dbReference>
<name>E8V3U8_TERSS</name>
<dbReference type="KEGG" id="tsa:AciPR4_0527"/>
<proteinExistence type="predicted"/>
<dbReference type="EMBL" id="CP002467">
    <property type="protein sequence ID" value="ADV81362.1"/>
    <property type="molecule type" value="Genomic_DNA"/>
</dbReference>
<protein>
    <recommendedName>
        <fullName evidence="5">Transmembrane protein</fullName>
    </recommendedName>
</protein>
<dbReference type="HOGENOM" id="CLU_1609966_0_0_0"/>
<keyword evidence="1" id="KW-0472">Membrane</keyword>
<organism evidence="3 4">
    <name type="scientific">Terriglobus saanensis (strain ATCC BAA-1853 / DSM 23119 / SP1PR4)</name>
    <dbReference type="NCBI Taxonomy" id="401053"/>
    <lineage>
        <taxon>Bacteria</taxon>
        <taxon>Pseudomonadati</taxon>
        <taxon>Acidobacteriota</taxon>
        <taxon>Terriglobia</taxon>
        <taxon>Terriglobales</taxon>
        <taxon>Acidobacteriaceae</taxon>
        <taxon>Terriglobus</taxon>
    </lineage>
</organism>
<evidence type="ECO:0008006" key="5">
    <source>
        <dbReference type="Google" id="ProtNLM"/>
    </source>
</evidence>
<keyword evidence="1" id="KW-0812">Transmembrane</keyword>
<keyword evidence="2" id="KW-0732">Signal</keyword>
<dbReference type="OrthoDB" id="119938at2"/>
<dbReference type="eggNOG" id="ENOG502ZPVS">
    <property type="taxonomic scope" value="Bacteria"/>
</dbReference>
<sequence length="165" mass="17652">MPLRRPTLILALLLAAIPATMHARDRVGAFTTFKIAAGNDANDVVCAFCTITIEGPIHGDLVTAFSDVTVADNTEIGKDTVTAFTDLHFGENVTIGKDLVAFGSFGDLPASTVVHGDRVVVPAWLAFLFALIPFAIPAGIIYLIVRLVRGRQTYAYVPPPGYPRV</sequence>
<evidence type="ECO:0000256" key="2">
    <source>
        <dbReference type="SAM" id="SignalP"/>
    </source>
</evidence>
<evidence type="ECO:0000313" key="4">
    <source>
        <dbReference type="Proteomes" id="UP000006844"/>
    </source>
</evidence>
<feature type="signal peptide" evidence="2">
    <location>
        <begin position="1"/>
        <end position="23"/>
    </location>
</feature>
<keyword evidence="1" id="KW-1133">Transmembrane helix</keyword>